<keyword evidence="2" id="KW-1185">Reference proteome</keyword>
<dbReference type="STRING" id="500635.MITSMUL_03179"/>
<dbReference type="HOGENOM" id="CLU_2343585_0_0_9"/>
<reference evidence="1" key="1">
    <citation type="submission" date="2009-09" db="EMBL/GenBank/DDBJ databases">
        <authorList>
            <person name="Weinstock G."/>
            <person name="Sodergren E."/>
            <person name="Clifton S."/>
            <person name="Fulton L."/>
            <person name="Fulton B."/>
            <person name="Courtney L."/>
            <person name="Fronick C."/>
            <person name="Harrison M."/>
            <person name="Strong C."/>
            <person name="Farmer C."/>
            <person name="Delahaunty K."/>
            <person name="Markovic C."/>
            <person name="Hall O."/>
            <person name="Minx P."/>
            <person name="Tomlinson C."/>
            <person name="Mitreva M."/>
            <person name="Nelson J."/>
            <person name="Hou S."/>
            <person name="Wollam A."/>
            <person name="Pepin K.H."/>
            <person name="Johnson M."/>
            <person name="Bhonagiri V."/>
            <person name="Nash W.E."/>
            <person name="Warren W."/>
            <person name="Chinwalla A."/>
            <person name="Mardis E.R."/>
            <person name="Wilson R.K."/>
        </authorList>
    </citation>
    <scope>NUCLEOTIDE SEQUENCE [LARGE SCALE GENOMIC DNA]</scope>
    <source>
        <strain evidence="1">DSM 20544</strain>
    </source>
</reference>
<sequence length="97" mass="11353">MTVDYIEKRMTPYDYETKISIDGRECSEHCIRRINGKVTEYFVDGCTFNDVFTRLFPKVKSSHITALVNAIRRCNNDFGVNDVQEILEYVEGLNYNE</sequence>
<proteinExistence type="predicted"/>
<evidence type="ECO:0000313" key="1">
    <source>
        <dbReference type="EMBL" id="EEX70046.1"/>
    </source>
</evidence>
<dbReference type="Proteomes" id="UP000003671">
    <property type="component" value="Unassembled WGS sequence"/>
</dbReference>
<protein>
    <submittedName>
        <fullName evidence="1">Uncharacterized protein</fullName>
    </submittedName>
</protein>
<organism evidence="1 2">
    <name type="scientific">Mitsuokella multacida DSM 20544</name>
    <dbReference type="NCBI Taxonomy" id="500635"/>
    <lineage>
        <taxon>Bacteria</taxon>
        <taxon>Bacillati</taxon>
        <taxon>Bacillota</taxon>
        <taxon>Negativicutes</taxon>
        <taxon>Selenomonadales</taxon>
        <taxon>Selenomonadaceae</taxon>
        <taxon>Mitsuokella</taxon>
    </lineage>
</organism>
<name>C9KJI0_9FIRM</name>
<dbReference type="AlphaFoldDB" id="C9KJI0"/>
<comment type="caution">
    <text evidence="1">The sequence shown here is derived from an EMBL/GenBank/DDBJ whole genome shotgun (WGS) entry which is preliminary data.</text>
</comment>
<evidence type="ECO:0000313" key="2">
    <source>
        <dbReference type="Proteomes" id="UP000003671"/>
    </source>
</evidence>
<accession>C9KJI0</accession>
<gene>
    <name evidence="1" type="ORF">MITSMUL_03179</name>
</gene>
<dbReference type="EMBL" id="ABWK02000001">
    <property type="protein sequence ID" value="EEX70046.1"/>
    <property type="molecule type" value="Genomic_DNA"/>
</dbReference>